<dbReference type="SUPFAM" id="SSF55874">
    <property type="entry name" value="ATPase domain of HSP90 chaperone/DNA topoisomerase II/histidine kinase"/>
    <property type="match status" value="1"/>
</dbReference>
<evidence type="ECO:0000313" key="9">
    <source>
        <dbReference type="EMBL" id="RRH76148.1"/>
    </source>
</evidence>
<feature type="domain" description="Histidine kinase" evidence="7">
    <location>
        <begin position="145"/>
        <end position="392"/>
    </location>
</feature>
<dbReference type="Pfam" id="PF02518">
    <property type="entry name" value="HATPase_c"/>
    <property type="match status" value="1"/>
</dbReference>
<dbReference type="PROSITE" id="PS50109">
    <property type="entry name" value="HIS_KIN"/>
    <property type="match status" value="1"/>
</dbReference>
<dbReference type="AlphaFoldDB" id="A0A3P3DTW2"/>
<dbReference type="CDD" id="cd00082">
    <property type="entry name" value="HisKA"/>
    <property type="match status" value="1"/>
</dbReference>
<dbReference type="CDD" id="cd17546">
    <property type="entry name" value="REC_hyHK_CKI1_RcsC-like"/>
    <property type="match status" value="1"/>
</dbReference>
<dbReference type="GO" id="GO:0000155">
    <property type="term" value="F:phosphorelay sensor kinase activity"/>
    <property type="evidence" value="ECO:0007669"/>
    <property type="project" value="InterPro"/>
</dbReference>
<dbReference type="SUPFAM" id="SSF47384">
    <property type="entry name" value="Homodimeric domain of signal transducing histidine kinase"/>
    <property type="match status" value="1"/>
</dbReference>
<evidence type="ECO:0000256" key="4">
    <source>
        <dbReference type="ARBA" id="ARBA00023012"/>
    </source>
</evidence>
<evidence type="ECO:0000313" key="10">
    <source>
        <dbReference type="Proteomes" id="UP000282125"/>
    </source>
</evidence>
<dbReference type="Pfam" id="PF00072">
    <property type="entry name" value="Response_reg"/>
    <property type="match status" value="1"/>
</dbReference>
<dbReference type="SMART" id="SM00388">
    <property type="entry name" value="HisKA"/>
    <property type="match status" value="1"/>
</dbReference>
<dbReference type="EMBL" id="RRAZ01000008">
    <property type="protein sequence ID" value="RRH76148.1"/>
    <property type="molecule type" value="Genomic_DNA"/>
</dbReference>
<gene>
    <name evidence="9" type="ORF">EG244_06935</name>
</gene>
<dbReference type="Gene3D" id="3.30.565.10">
    <property type="entry name" value="Histidine kinase-like ATPase, C-terminal domain"/>
    <property type="match status" value="1"/>
</dbReference>
<dbReference type="PROSITE" id="PS50110">
    <property type="entry name" value="RESPONSE_REGULATORY"/>
    <property type="match status" value="1"/>
</dbReference>
<dbReference type="PANTHER" id="PTHR45339">
    <property type="entry name" value="HYBRID SIGNAL TRANSDUCTION HISTIDINE KINASE J"/>
    <property type="match status" value="1"/>
</dbReference>
<dbReference type="Proteomes" id="UP000282125">
    <property type="component" value="Unassembled WGS sequence"/>
</dbReference>
<keyword evidence="3 5" id="KW-0597">Phosphoprotein</keyword>
<dbReference type="InterPro" id="IPR001789">
    <property type="entry name" value="Sig_transdc_resp-reg_receiver"/>
</dbReference>
<dbReference type="Gene3D" id="1.10.287.130">
    <property type="match status" value="1"/>
</dbReference>
<dbReference type="PANTHER" id="PTHR45339:SF1">
    <property type="entry name" value="HYBRID SIGNAL TRANSDUCTION HISTIDINE KINASE J"/>
    <property type="match status" value="1"/>
</dbReference>
<feature type="region of interest" description="Disordered" evidence="6">
    <location>
        <begin position="1"/>
        <end position="26"/>
    </location>
</feature>
<dbReference type="InterPro" id="IPR036097">
    <property type="entry name" value="HisK_dim/P_sf"/>
</dbReference>
<dbReference type="EC" id="2.7.13.3" evidence="2"/>
<dbReference type="InterPro" id="IPR011006">
    <property type="entry name" value="CheY-like_superfamily"/>
</dbReference>
<feature type="modified residue" description="4-aspartylphosphate" evidence="5">
    <location>
        <position position="468"/>
    </location>
</feature>
<evidence type="ECO:0000256" key="5">
    <source>
        <dbReference type="PROSITE-ProRule" id="PRU00169"/>
    </source>
</evidence>
<evidence type="ECO:0000256" key="1">
    <source>
        <dbReference type="ARBA" id="ARBA00000085"/>
    </source>
</evidence>
<feature type="domain" description="Response regulatory" evidence="8">
    <location>
        <begin position="415"/>
        <end position="539"/>
    </location>
</feature>
<evidence type="ECO:0000259" key="8">
    <source>
        <dbReference type="PROSITE" id="PS50110"/>
    </source>
</evidence>
<evidence type="ECO:0000259" key="7">
    <source>
        <dbReference type="PROSITE" id="PS50109"/>
    </source>
</evidence>
<dbReference type="InterPro" id="IPR003594">
    <property type="entry name" value="HATPase_dom"/>
</dbReference>
<accession>A0A3P3DTW2</accession>
<name>A0A3P3DTW2_9RHOB</name>
<keyword evidence="4" id="KW-0902">Two-component regulatory system</keyword>
<dbReference type="SMART" id="SM00387">
    <property type="entry name" value="HATPase_c"/>
    <property type="match status" value="1"/>
</dbReference>
<dbReference type="InterPro" id="IPR036890">
    <property type="entry name" value="HATPase_C_sf"/>
</dbReference>
<evidence type="ECO:0000256" key="6">
    <source>
        <dbReference type="SAM" id="MobiDB-lite"/>
    </source>
</evidence>
<protein>
    <recommendedName>
        <fullName evidence="2">histidine kinase</fullName>
        <ecNumber evidence="2">2.7.13.3</ecNumber>
    </recommendedName>
</protein>
<keyword evidence="10" id="KW-1185">Reference proteome</keyword>
<dbReference type="SMART" id="SM00448">
    <property type="entry name" value="REC"/>
    <property type="match status" value="1"/>
</dbReference>
<sequence length="664" mass="70166">MTARCSGDLPLPSTLPEVPAARDRQRQAEAARPILQALARVMVTDRRAVTLASARGEILLANLSSQRLGIDRDGLLQHLDWEALCTMARRSGSAAARWQQEAHCFEGEVVHVPLGSAEGFLLRLAESDQESTWLRNRARAATLMRVAHDLRTPIQSLLASAGALTRSDGPGLTEETAQRMRRAAGLALDQVSNVLSVIRGEQSLRGGQPDEDFRLVEEVSALVSLVEPIAAARATEVVLTLDTPADLTLHGPLRFVRALCQNLIDNSVNHGGGRVELRLSAAALSAALPLTDGGGDLWRVRMELSDEGGGLPPEHRARLAEALSRQADAEGRDISGSDQRPSAGLSVLAHALRQLGGEMTVADRGADGAALPPQSEERVIGTVFTATFTLPRAPALPQSAAQGAGGRPLPLSARQILLVEDSPSSRDWISHMLRHSGAEVTAVGSGPEALALLARVEYATRIDLVLTDVTLPRMTGIELAARLSHGDAAAALVWRGPVVGLTAHADDRIRAACLRAGMATVLEKPIQADDLAAGLTAVLNGAAPAAPRAAAAGPAGDRPLDGEVTQSLIAQIGVEPARGFMLRALREARQVLPELRRDGPGPDTGRRLHAATGACGLTGLRAVERVLRQAEAEVAVTNPRLEPLCRLLVDALNRTEQAIGELPS</sequence>
<evidence type="ECO:0000256" key="2">
    <source>
        <dbReference type="ARBA" id="ARBA00012438"/>
    </source>
</evidence>
<comment type="caution">
    <text evidence="9">The sequence shown here is derived from an EMBL/GenBank/DDBJ whole genome shotgun (WGS) entry which is preliminary data.</text>
</comment>
<organism evidence="9 10">
    <name type="scientific">Falsigemmobacter faecalis</name>
    <dbReference type="NCBI Taxonomy" id="2488730"/>
    <lineage>
        <taxon>Bacteria</taxon>
        <taxon>Pseudomonadati</taxon>
        <taxon>Pseudomonadota</taxon>
        <taxon>Alphaproteobacteria</taxon>
        <taxon>Rhodobacterales</taxon>
        <taxon>Paracoccaceae</taxon>
        <taxon>Falsigemmobacter</taxon>
    </lineage>
</organism>
<reference evidence="9 10" key="1">
    <citation type="submission" date="2018-11" db="EMBL/GenBank/DDBJ databases">
        <title>Gemmobacter sp. nov., YIM 102744-1 draft genome.</title>
        <authorList>
            <person name="Li G."/>
            <person name="Jiang Y."/>
        </authorList>
    </citation>
    <scope>NUCLEOTIDE SEQUENCE [LARGE SCALE GENOMIC DNA]</scope>
    <source>
        <strain evidence="9 10">YIM 102744-1</strain>
    </source>
</reference>
<evidence type="ECO:0000256" key="3">
    <source>
        <dbReference type="ARBA" id="ARBA00022553"/>
    </source>
</evidence>
<dbReference type="InterPro" id="IPR005467">
    <property type="entry name" value="His_kinase_dom"/>
</dbReference>
<proteinExistence type="predicted"/>
<dbReference type="Gene3D" id="3.40.50.2300">
    <property type="match status" value="1"/>
</dbReference>
<dbReference type="InterPro" id="IPR003661">
    <property type="entry name" value="HisK_dim/P_dom"/>
</dbReference>
<dbReference type="SUPFAM" id="SSF52172">
    <property type="entry name" value="CheY-like"/>
    <property type="match status" value="1"/>
</dbReference>
<comment type="catalytic activity">
    <reaction evidence="1">
        <text>ATP + protein L-histidine = ADP + protein N-phospho-L-histidine.</text>
        <dbReference type="EC" id="2.7.13.3"/>
    </reaction>
</comment>